<feature type="region of interest" description="Disordered" evidence="1">
    <location>
        <begin position="79"/>
        <end position="134"/>
    </location>
</feature>
<sequence length="198" mass="22464">MCSLSDQIIDFIHLSAQTLLKLCCQRHSNTHTRTHTLRGRHLPIMPCNRFVAMEAFFPFPPVPCSGSLRLIQANRRNRYDRADPVGADPPTRERGMQRRQVAPEEDRDAPRQTVDSSMAAAAERERRDPAKHPRPSPLIRGYLCACDFSKKSAHTNCEGLLLWRDVNDEAPPFLSLSESDSRGPRQPDGPTFYCQPDQ</sequence>
<organism evidence="2 3">
    <name type="scientific">Xyrichtys novacula</name>
    <name type="common">Pearly razorfish</name>
    <name type="synonym">Hemipteronotus novacula</name>
    <dbReference type="NCBI Taxonomy" id="13765"/>
    <lineage>
        <taxon>Eukaryota</taxon>
        <taxon>Metazoa</taxon>
        <taxon>Chordata</taxon>
        <taxon>Craniata</taxon>
        <taxon>Vertebrata</taxon>
        <taxon>Euteleostomi</taxon>
        <taxon>Actinopterygii</taxon>
        <taxon>Neopterygii</taxon>
        <taxon>Teleostei</taxon>
        <taxon>Neoteleostei</taxon>
        <taxon>Acanthomorphata</taxon>
        <taxon>Eupercaria</taxon>
        <taxon>Labriformes</taxon>
        <taxon>Labridae</taxon>
        <taxon>Xyrichtys</taxon>
    </lineage>
</organism>
<protein>
    <submittedName>
        <fullName evidence="2">Uncharacterized protein</fullName>
    </submittedName>
</protein>
<dbReference type="Proteomes" id="UP001178508">
    <property type="component" value="Chromosome 23"/>
</dbReference>
<dbReference type="EMBL" id="OY660886">
    <property type="protein sequence ID" value="CAJ1085761.1"/>
    <property type="molecule type" value="Genomic_DNA"/>
</dbReference>
<evidence type="ECO:0000313" key="2">
    <source>
        <dbReference type="EMBL" id="CAJ1085761.1"/>
    </source>
</evidence>
<keyword evidence="3" id="KW-1185">Reference proteome</keyword>
<proteinExistence type="predicted"/>
<reference evidence="2" key="1">
    <citation type="submission" date="2023-08" db="EMBL/GenBank/DDBJ databases">
        <authorList>
            <person name="Alioto T."/>
            <person name="Alioto T."/>
            <person name="Gomez Garrido J."/>
        </authorList>
    </citation>
    <scope>NUCLEOTIDE SEQUENCE</scope>
</reference>
<name>A0AAV1HIT9_XYRNO</name>
<feature type="compositionally biased region" description="Basic and acidic residues" evidence="1">
    <location>
        <begin position="90"/>
        <end position="110"/>
    </location>
</feature>
<evidence type="ECO:0000313" key="3">
    <source>
        <dbReference type="Proteomes" id="UP001178508"/>
    </source>
</evidence>
<dbReference type="AlphaFoldDB" id="A0AAV1HIT9"/>
<accession>A0AAV1HIT9</accession>
<feature type="compositionally biased region" description="Basic and acidic residues" evidence="1">
    <location>
        <begin position="122"/>
        <end position="131"/>
    </location>
</feature>
<gene>
    <name evidence="2" type="ORF">XNOV1_A042019</name>
</gene>
<evidence type="ECO:0000256" key="1">
    <source>
        <dbReference type="SAM" id="MobiDB-lite"/>
    </source>
</evidence>
<feature type="region of interest" description="Disordered" evidence="1">
    <location>
        <begin position="171"/>
        <end position="198"/>
    </location>
</feature>